<proteinExistence type="predicted"/>
<organism evidence="2 3">
    <name type="scientific">Oedothorax gibbosus</name>
    <dbReference type="NCBI Taxonomy" id="931172"/>
    <lineage>
        <taxon>Eukaryota</taxon>
        <taxon>Metazoa</taxon>
        <taxon>Ecdysozoa</taxon>
        <taxon>Arthropoda</taxon>
        <taxon>Chelicerata</taxon>
        <taxon>Arachnida</taxon>
        <taxon>Araneae</taxon>
        <taxon>Araneomorphae</taxon>
        <taxon>Entelegynae</taxon>
        <taxon>Araneoidea</taxon>
        <taxon>Linyphiidae</taxon>
        <taxon>Erigoninae</taxon>
        <taxon>Oedothorax</taxon>
    </lineage>
</organism>
<keyword evidence="1" id="KW-1133">Transmembrane helix</keyword>
<keyword evidence="1" id="KW-0472">Membrane</keyword>
<evidence type="ECO:0000313" key="3">
    <source>
        <dbReference type="Proteomes" id="UP000827092"/>
    </source>
</evidence>
<dbReference type="PANTHER" id="PTHR34262">
    <property type="entry name" value="TRANSMEMBRANE PROTEIN 220"/>
    <property type="match status" value="1"/>
</dbReference>
<reference evidence="2 3" key="1">
    <citation type="journal article" date="2022" name="Nat. Ecol. Evol.">
        <title>A masculinizing supergene underlies an exaggerated male reproductive morph in a spider.</title>
        <authorList>
            <person name="Hendrickx F."/>
            <person name="De Corte Z."/>
            <person name="Sonet G."/>
            <person name="Van Belleghem S.M."/>
            <person name="Kostlbacher S."/>
            <person name="Vangestel C."/>
        </authorList>
    </citation>
    <scope>NUCLEOTIDE SEQUENCE [LARGE SCALE GENOMIC DNA]</scope>
    <source>
        <strain evidence="2">W744_W776</strain>
    </source>
</reference>
<dbReference type="Pfam" id="PF15071">
    <property type="entry name" value="TMEM220"/>
    <property type="match status" value="1"/>
</dbReference>
<dbReference type="Proteomes" id="UP000827092">
    <property type="component" value="Unassembled WGS sequence"/>
</dbReference>
<gene>
    <name evidence="2" type="ORF">JTE90_012141</name>
</gene>
<protein>
    <recommendedName>
        <fullName evidence="4">Transmembrane protein 220</fullName>
    </recommendedName>
</protein>
<dbReference type="InterPro" id="IPR029377">
    <property type="entry name" value="TMEM220"/>
</dbReference>
<keyword evidence="3" id="KW-1185">Reference proteome</keyword>
<feature type="transmembrane region" description="Helical" evidence="1">
    <location>
        <begin position="173"/>
        <end position="191"/>
    </location>
</feature>
<evidence type="ECO:0000256" key="1">
    <source>
        <dbReference type="SAM" id="Phobius"/>
    </source>
</evidence>
<accession>A0AAV6U734</accession>
<evidence type="ECO:0008006" key="4">
    <source>
        <dbReference type="Google" id="ProtNLM"/>
    </source>
</evidence>
<comment type="caution">
    <text evidence="2">The sequence shown here is derived from an EMBL/GenBank/DDBJ whole genome shotgun (WGS) entry which is preliminary data.</text>
</comment>
<keyword evidence="1" id="KW-0812">Transmembrane</keyword>
<feature type="transmembrane region" description="Helical" evidence="1">
    <location>
        <begin position="140"/>
        <end position="161"/>
    </location>
</feature>
<dbReference type="AlphaFoldDB" id="A0AAV6U734"/>
<feature type="transmembrane region" description="Helical" evidence="1">
    <location>
        <begin position="97"/>
        <end position="120"/>
    </location>
</feature>
<feature type="transmembrane region" description="Helical" evidence="1">
    <location>
        <begin position="66"/>
        <end position="85"/>
    </location>
</feature>
<dbReference type="PANTHER" id="PTHR34262:SF1">
    <property type="entry name" value="TRANSMEMBRANE PROTEIN 220"/>
    <property type="match status" value="1"/>
</dbReference>
<name>A0AAV6U734_9ARAC</name>
<evidence type="ECO:0000313" key="2">
    <source>
        <dbReference type="EMBL" id="KAG8180127.1"/>
    </source>
</evidence>
<sequence>MDAVDSTEPLNSSPVENLNESFSVPKLKESQQSEYAGKILWRIANVMMTGFFAMASGVQFNDPDPFLWVPLYGTAALLSACISIQPNTSASKLWRSVYWLHTVYCIGMFLYVLVELIIVATNPQADGSLNPLTYEEGREMAGIMITIIWLFTCMQSPIISYDPLSKHQMKKSVFVLSVVLISIFPLFLWYLCYSSSLSSGCTSFCSDFYVNEFSF</sequence>
<feature type="transmembrane region" description="Helical" evidence="1">
    <location>
        <begin position="39"/>
        <end position="60"/>
    </location>
</feature>
<dbReference type="EMBL" id="JAFNEN010000585">
    <property type="protein sequence ID" value="KAG8180127.1"/>
    <property type="molecule type" value="Genomic_DNA"/>
</dbReference>